<reference evidence="1 2" key="1">
    <citation type="submission" date="2018-09" db="EMBL/GenBank/DDBJ databases">
        <title>Profundibacter amoris BAR1 gen. nov., sp. nov., a new member of the Roseobacter clade isolated at Lokis Castle Vent Field on the Arctic Mid-Oceanic Ridge.</title>
        <authorList>
            <person name="Le Moine Bauer S."/>
            <person name="Sjoeberg A.G."/>
            <person name="L'Haridon S."/>
            <person name="Stokke R."/>
            <person name="Roalkvam I."/>
            <person name="Steen I.H."/>
            <person name="Dahle H."/>
        </authorList>
    </citation>
    <scope>NUCLEOTIDE SEQUENCE [LARGE SCALE GENOMIC DNA]</scope>
    <source>
        <strain evidence="1 2">BAR1</strain>
    </source>
</reference>
<dbReference type="Proteomes" id="UP000261704">
    <property type="component" value="Chromosome"/>
</dbReference>
<dbReference type="GO" id="GO:0006313">
    <property type="term" value="P:DNA transposition"/>
    <property type="evidence" value="ECO:0007669"/>
    <property type="project" value="InterPro"/>
</dbReference>
<dbReference type="RefSeq" id="WP_118942463.1">
    <property type="nucleotide sequence ID" value="NZ_CP032125.1"/>
</dbReference>
<proteinExistence type="predicted"/>
<name>A0A347UG28_9RHOB</name>
<dbReference type="InterPro" id="IPR002514">
    <property type="entry name" value="Transposase_8"/>
</dbReference>
<evidence type="ECO:0000313" key="1">
    <source>
        <dbReference type="EMBL" id="AXX97806.1"/>
    </source>
</evidence>
<protein>
    <recommendedName>
        <fullName evidence="3">Transposase</fullName>
    </recommendedName>
</protein>
<accession>A0A347UG28</accession>
<dbReference type="InterPro" id="IPR009057">
    <property type="entry name" value="Homeodomain-like_sf"/>
</dbReference>
<sequence>MAVKQKKRRWSDEEKRSICFQTTAAGVSVAQVARRYAMNANLIFKWLRDERYMPEPDAPEEESGAVFMPVEVEAANSPRPVVASIPAGRIEIELPDGCRVSAEGGFDVDVLTRLLKGLSS</sequence>
<dbReference type="NCBIfam" id="NF047595">
    <property type="entry name" value="IS66_ISRel24_TnpA"/>
    <property type="match status" value="1"/>
</dbReference>
<keyword evidence="2" id="KW-1185">Reference proteome</keyword>
<evidence type="ECO:0008006" key="3">
    <source>
        <dbReference type="Google" id="ProtNLM"/>
    </source>
</evidence>
<dbReference type="SUPFAM" id="SSF46689">
    <property type="entry name" value="Homeodomain-like"/>
    <property type="match status" value="1"/>
</dbReference>
<dbReference type="GO" id="GO:0004803">
    <property type="term" value="F:transposase activity"/>
    <property type="evidence" value="ECO:0007669"/>
    <property type="project" value="InterPro"/>
</dbReference>
<dbReference type="EMBL" id="CP032125">
    <property type="protein sequence ID" value="AXX97806.1"/>
    <property type="molecule type" value="Genomic_DNA"/>
</dbReference>
<gene>
    <name evidence="1" type="ORF">BAR1_07620</name>
</gene>
<dbReference type="GO" id="GO:0003677">
    <property type="term" value="F:DNA binding"/>
    <property type="evidence" value="ECO:0007669"/>
    <property type="project" value="InterPro"/>
</dbReference>
<organism evidence="1 2">
    <name type="scientific">Profundibacter amoris</name>
    <dbReference type="NCBI Taxonomy" id="2171755"/>
    <lineage>
        <taxon>Bacteria</taxon>
        <taxon>Pseudomonadati</taxon>
        <taxon>Pseudomonadota</taxon>
        <taxon>Alphaproteobacteria</taxon>
        <taxon>Rhodobacterales</taxon>
        <taxon>Paracoccaceae</taxon>
        <taxon>Profundibacter</taxon>
    </lineage>
</organism>
<dbReference type="OrthoDB" id="9800877at2"/>
<dbReference type="PANTHER" id="PTHR37936">
    <property type="entry name" value="TRANSPOSASE INSC FOR INSERTION ELEMENT IS2A-RELATED"/>
    <property type="match status" value="1"/>
</dbReference>
<dbReference type="PANTHER" id="PTHR37936:SF3">
    <property type="entry name" value="TRANSPOSASE INSC FOR INSERTION ELEMENT IS2A-RELATED"/>
    <property type="match status" value="1"/>
</dbReference>
<dbReference type="Pfam" id="PF01527">
    <property type="entry name" value="HTH_Tnp_1"/>
    <property type="match status" value="1"/>
</dbReference>
<dbReference type="KEGG" id="pamo:BAR1_07620"/>
<dbReference type="AlphaFoldDB" id="A0A347UG28"/>
<evidence type="ECO:0000313" key="2">
    <source>
        <dbReference type="Proteomes" id="UP000261704"/>
    </source>
</evidence>